<protein>
    <submittedName>
        <fullName evidence="1">Uncharacterized protein</fullName>
    </submittedName>
</protein>
<evidence type="ECO:0000313" key="1">
    <source>
        <dbReference type="EMBL" id="KGK32422.1"/>
    </source>
</evidence>
<reference evidence="1" key="2">
    <citation type="submission" date="2014-08" db="EMBL/GenBank/DDBJ databases">
        <title>Exploiting Issatchenkia orientalis SD108 for Succinic Acid Production.</title>
        <authorList>
            <person name="Xiao H."/>
            <person name="Shao Z."/>
            <person name="Jiang Y."/>
            <person name="Dole S."/>
            <person name="Zhao H."/>
        </authorList>
    </citation>
    <scope>NUCLEOTIDE SEQUENCE [LARGE SCALE GENOMIC DNA]</scope>
    <source>
        <strain evidence="1">SD108</strain>
    </source>
</reference>
<dbReference type="EMBL" id="JQFK01002279">
    <property type="protein sequence ID" value="KGK32426.1"/>
    <property type="molecule type" value="Genomic_DNA"/>
</dbReference>
<dbReference type="HOGENOM" id="CLU_3439432_0_0_1"/>
<name>A0A099NKJ9_PICKU</name>
<gene>
    <name evidence="2" type="ORF">JL09_g6967</name>
    <name evidence="1" type="ORF">JL09_g6971</name>
</gene>
<accession>A0A099NKJ9</accession>
<proteinExistence type="predicted"/>
<sequence length="8" mass="949">MLDESVQQ</sequence>
<evidence type="ECO:0000313" key="3">
    <source>
        <dbReference type="Proteomes" id="UP000029867"/>
    </source>
</evidence>
<evidence type="ECO:0000313" key="2">
    <source>
        <dbReference type="EMBL" id="KGK32426.1"/>
    </source>
</evidence>
<reference evidence="3" key="1">
    <citation type="journal article" date="2014" name="Microb. Cell Fact.">
        <title>Exploiting Issatchenkia orientalis SD108 for succinic acid production.</title>
        <authorList>
            <person name="Xiao H."/>
            <person name="Shao Z."/>
            <person name="Jiang Y."/>
            <person name="Dole S."/>
            <person name="Zhao H."/>
        </authorList>
    </citation>
    <scope>NUCLEOTIDE SEQUENCE [LARGE SCALE GENOMIC DNA]</scope>
    <source>
        <strain evidence="3">SD108</strain>
    </source>
</reference>
<organism evidence="1 3">
    <name type="scientific">Pichia kudriavzevii</name>
    <name type="common">Yeast</name>
    <name type="synonym">Issatchenkia orientalis</name>
    <dbReference type="NCBI Taxonomy" id="4909"/>
    <lineage>
        <taxon>Eukaryota</taxon>
        <taxon>Fungi</taxon>
        <taxon>Dikarya</taxon>
        <taxon>Ascomycota</taxon>
        <taxon>Saccharomycotina</taxon>
        <taxon>Pichiomycetes</taxon>
        <taxon>Pichiales</taxon>
        <taxon>Pichiaceae</taxon>
        <taxon>Pichia</taxon>
    </lineage>
</organism>
<dbReference type="Proteomes" id="UP000029867">
    <property type="component" value="Unassembled WGS sequence"/>
</dbReference>
<comment type="caution">
    <text evidence="1">The sequence shown here is derived from an EMBL/GenBank/DDBJ whole genome shotgun (WGS) entry which is preliminary data.</text>
</comment>
<dbReference type="EMBL" id="JQFK01002283">
    <property type="protein sequence ID" value="KGK32422.1"/>
    <property type="molecule type" value="Genomic_DNA"/>
</dbReference>